<dbReference type="EMBL" id="WIXE01001105">
    <property type="protein sequence ID" value="KAK5985990.1"/>
    <property type="molecule type" value="Genomic_DNA"/>
</dbReference>
<proteinExistence type="predicted"/>
<name>A0AAN8G8G3_TRICO</name>
<dbReference type="AlphaFoldDB" id="A0AAN8G8G3"/>
<gene>
    <name evidence="2" type="ORF">GCK32_014264</name>
    <name evidence="1" type="ORF">GCK32_014504</name>
</gene>
<evidence type="ECO:0000313" key="1">
    <source>
        <dbReference type="EMBL" id="KAK5967266.1"/>
    </source>
</evidence>
<dbReference type="EMBL" id="WIXE01022691">
    <property type="protein sequence ID" value="KAK5967266.1"/>
    <property type="molecule type" value="Genomic_DNA"/>
</dbReference>
<reference evidence="2 3" key="1">
    <citation type="submission" date="2019-10" db="EMBL/GenBank/DDBJ databases">
        <title>Assembly and Annotation for the nematode Trichostrongylus colubriformis.</title>
        <authorList>
            <person name="Martin J."/>
        </authorList>
    </citation>
    <scope>NUCLEOTIDE SEQUENCE [LARGE SCALE GENOMIC DNA]</scope>
    <source>
        <strain evidence="2">G859</strain>
        <tissue evidence="2">Whole worm</tissue>
    </source>
</reference>
<comment type="caution">
    <text evidence="2">The sequence shown here is derived from an EMBL/GenBank/DDBJ whole genome shotgun (WGS) entry which is preliminary data.</text>
</comment>
<keyword evidence="3" id="KW-1185">Reference proteome</keyword>
<protein>
    <submittedName>
        <fullName evidence="2">Uncharacterized protein</fullName>
    </submittedName>
</protein>
<sequence length="148" mass="16423">MPGSVSPMSDAYLERPAQTRRTYKVCSDGPVDIYYIPNSGVRQDSRYAFQIFSCWKPLLCSTAKCFTKVICQSDVPVFVPETADVFVDGKDVSIYAPISALVHLPENDDERIQTRPTPDITVPKKVGARKSSDGRRVIGSSNFITTLK</sequence>
<evidence type="ECO:0000313" key="2">
    <source>
        <dbReference type="EMBL" id="KAK5985990.1"/>
    </source>
</evidence>
<dbReference type="Proteomes" id="UP001331761">
    <property type="component" value="Unassembled WGS sequence"/>
</dbReference>
<organism evidence="2 3">
    <name type="scientific">Trichostrongylus colubriformis</name>
    <name type="common">Black scour worm</name>
    <dbReference type="NCBI Taxonomy" id="6319"/>
    <lineage>
        <taxon>Eukaryota</taxon>
        <taxon>Metazoa</taxon>
        <taxon>Ecdysozoa</taxon>
        <taxon>Nematoda</taxon>
        <taxon>Chromadorea</taxon>
        <taxon>Rhabditida</taxon>
        <taxon>Rhabditina</taxon>
        <taxon>Rhabditomorpha</taxon>
        <taxon>Strongyloidea</taxon>
        <taxon>Trichostrongylidae</taxon>
        <taxon>Trichostrongylus</taxon>
    </lineage>
</organism>
<evidence type="ECO:0000313" key="3">
    <source>
        <dbReference type="Proteomes" id="UP001331761"/>
    </source>
</evidence>
<accession>A0AAN8G8G3</accession>